<dbReference type="PANTHER" id="PTHR30304:SF0">
    <property type="entry name" value="D-TAGATOSE-1,6-BISPHOSPHATE ALDOLASE SUBUNIT GATY-RELATED"/>
    <property type="match status" value="1"/>
</dbReference>
<dbReference type="GO" id="GO:0005975">
    <property type="term" value="P:carbohydrate metabolic process"/>
    <property type="evidence" value="ECO:0007669"/>
    <property type="project" value="InterPro"/>
</dbReference>
<dbReference type="Proteomes" id="UP000298602">
    <property type="component" value="Chromosome"/>
</dbReference>
<dbReference type="PANTHER" id="PTHR30304">
    <property type="entry name" value="D-TAGATOSE-1,6-BISPHOSPHATE ALDOLASE"/>
    <property type="match status" value="1"/>
</dbReference>
<keyword evidence="2" id="KW-1185">Reference proteome</keyword>
<dbReference type="KEGG" id="dax:FDQ92_02695"/>
<dbReference type="RefSeq" id="WP_137423162.1">
    <property type="nucleotide sequence ID" value="NZ_CP040098.1"/>
</dbReference>
<dbReference type="EMBL" id="CP040098">
    <property type="protein sequence ID" value="QCQ21193.1"/>
    <property type="molecule type" value="Genomic_DNA"/>
</dbReference>
<sequence>MNIAQADLRPEHVKKRFPRSVAPLVNGKALLAAAKKHNAMIMATNIRCRLPVEGIVRASIGTGAPVMYEIAKSELGYTDFTPASFVEFIVRENERLGNTEVPFAIHADHLTVKKMEDVPSVRALIAEEMEAGFTSFAIDASHMENEKNLAATLELARPVIEAGLSLEVELGEIGAKSGSAEGFTQPEEAEWFIGELVKKGIHPDLLAINNGSIHGTYFGTSHEGIQLDLTRDIWNVIQPWGVDIAQHGITGTSLEKITSFIHYGIRKGNVGTFWQNISFGLAMNSNGNAITTEDKGYVKRPYRGVPDELWNEMWAWAVETGNTGGNIKNANMAFAAKLHAVPAYCKERISAHAYEEAVRLFEATHSIGLADAVWQAMEAMTK</sequence>
<dbReference type="AlphaFoldDB" id="A0A4P8L0X9"/>
<organism evidence="1 2">
    <name type="scientific">Desulfoglaeba alkanexedens ALDC</name>
    <dbReference type="NCBI Taxonomy" id="980445"/>
    <lineage>
        <taxon>Bacteria</taxon>
        <taxon>Pseudomonadati</taxon>
        <taxon>Thermodesulfobacteriota</taxon>
        <taxon>Syntrophobacteria</taxon>
        <taxon>Syntrophobacterales</taxon>
        <taxon>Syntrophobacteraceae</taxon>
        <taxon>Desulfoglaeba</taxon>
    </lineage>
</organism>
<dbReference type="GO" id="GO:0016832">
    <property type="term" value="F:aldehyde-lyase activity"/>
    <property type="evidence" value="ECO:0007669"/>
    <property type="project" value="InterPro"/>
</dbReference>
<dbReference type="InterPro" id="IPR000771">
    <property type="entry name" value="FBA_II"/>
</dbReference>
<protein>
    <submittedName>
        <fullName evidence="1">Class II fructose-bisphosphate aldolase</fullName>
    </submittedName>
</protein>
<dbReference type="Gene3D" id="3.20.20.70">
    <property type="entry name" value="Aldolase class I"/>
    <property type="match status" value="1"/>
</dbReference>
<evidence type="ECO:0000313" key="2">
    <source>
        <dbReference type="Proteomes" id="UP000298602"/>
    </source>
</evidence>
<reference evidence="1 2" key="2">
    <citation type="submission" date="2019-05" db="EMBL/GenBank/DDBJ databases">
        <authorList>
            <person name="Suflita J.M."/>
            <person name="Marks C.R."/>
        </authorList>
    </citation>
    <scope>NUCLEOTIDE SEQUENCE [LARGE SCALE GENOMIC DNA]</scope>
    <source>
        <strain evidence="1 2">ALDC</strain>
    </source>
</reference>
<dbReference type="Pfam" id="PF01116">
    <property type="entry name" value="F_bP_aldolase"/>
    <property type="match status" value="1"/>
</dbReference>
<dbReference type="InterPro" id="IPR050246">
    <property type="entry name" value="Class_II_FBP_aldolase"/>
</dbReference>
<evidence type="ECO:0000313" key="1">
    <source>
        <dbReference type="EMBL" id="QCQ21193.1"/>
    </source>
</evidence>
<accession>A0A4P8L0X9</accession>
<reference evidence="1 2" key="1">
    <citation type="submission" date="2019-05" db="EMBL/GenBank/DDBJ databases">
        <title>The Complete Genome Sequence of the n-alkane-degrading Desulfoglaeba alkanexedens ALDC reveals multiple alkylsuccinate synthase gene clusters.</title>
        <authorList>
            <person name="Callaghan A.V."/>
            <person name="Davidova I.A."/>
            <person name="Duncan K.E."/>
            <person name="Morris B."/>
            <person name="McInerney M.J."/>
        </authorList>
    </citation>
    <scope>NUCLEOTIDE SEQUENCE [LARGE SCALE GENOMIC DNA]</scope>
    <source>
        <strain evidence="1 2">ALDC</strain>
    </source>
</reference>
<dbReference type="InterPro" id="IPR013785">
    <property type="entry name" value="Aldolase_TIM"/>
</dbReference>
<proteinExistence type="predicted"/>
<name>A0A4P8L0X9_9BACT</name>
<gene>
    <name evidence="1" type="ORF">FDQ92_02695</name>
</gene>
<dbReference type="OrthoDB" id="9803995at2"/>
<dbReference type="SUPFAM" id="SSF51569">
    <property type="entry name" value="Aldolase"/>
    <property type="match status" value="1"/>
</dbReference>
<dbReference type="GO" id="GO:0008270">
    <property type="term" value="F:zinc ion binding"/>
    <property type="evidence" value="ECO:0007669"/>
    <property type="project" value="InterPro"/>
</dbReference>